<dbReference type="Pfam" id="PF07554">
    <property type="entry name" value="FIVAR"/>
    <property type="match status" value="3"/>
</dbReference>
<evidence type="ECO:0000256" key="2">
    <source>
        <dbReference type="ARBA" id="ARBA00022525"/>
    </source>
</evidence>
<evidence type="ECO:0000313" key="19">
    <source>
        <dbReference type="Proteomes" id="UP000271977"/>
    </source>
</evidence>
<sequence>MGDCKDFCHNKYQIATIFLLTVFAFGFAFAQVSADEGKFETSNQVTRTVTTNKLDDSNKLASPVTADKNALNSSSKEKTEVIESLKQDDSIEYRDNKSDKDLTTQKETTAIKSEEKKEESAVKSNSSSESIQSQSLSQGGHKEKPNSISSNEIITVPKTWEAGHKGQGTVVAVIDSGLDLNHEVLRISDPSKAKFKNQDDIEKAKKAAGIDYGKWYSDKVVYAYDYFDGTDNIKEAEKESHGMHVTGIVAGNPVNKAPNSEKVYGVAPEAQIMFMRVFSDRDKTTASALYVKAIDDAVALGADVINMSLGAGAGSTVDAGSDIIDAVKRARAKGVSVVIAAGNSNTFGRGFSQPLAANPDYGLVGNPSTVEDSISVASINNKILTTEVFEVKGLENDATLDYGKFDFNRPETEKDFENGKEYEYVAAGIGREEDFANIDVRGKLALIQRGKINFSDKIKNALQHGAAGVLIYNNVEGANVSMSVTGDAKKIPSVFISKHYGEILKSGQYKIVFNHKMDNRKSDVADQLSDFSSWGVTTDGQLKPDVTAPGGNIYSSFNDNSYGSISGTSMAAPHVAGVAALVKEYLAKKHPELSASQISEIVKALIMSTAKPHFNKQTGAYTSPRQQGAGVVDTMAATSTDLFVTGANNYPSVTLGNVGDKFTFEVTIHNISDKDRTLKMIVNTNTDEVEEGKFTLRPRKLTETVWPEVTVKAHSTKTVTVSVDTSKFTEELSKIMPNGYFLEGFVRFVNPADDGSVIGLPFMGFKGEFQNLPAIEKPIYQLIKEGNSGFYSEIDKDNPGISPSDDATYLTSSENDVNVLKAERQGNRVTVLGVKQDAEGKYHLQLDEKGNIRLAISPNEDGNKDSVKFKTLVYRNLVNLRATVYDSSDTTHSQPIWQSRPTDLVKNYFDGDTRNPRSYILDKTAWGGQDSNGNRVSDGIYDYVISYKPDVPGAEEQYTTFKIQIDTQKPLITSGYIRSQKDQEQFIARKPQDVGNGGILLEKVFYIRPSENREATDSEIEQYQIIKQNEDGSYTLPKNVDKSKIFYYVEDFAGNVDFISLKDLVGEENSGRVKIAILNNKTKDEIDTTYVYRIKNSEGQYVTVDKSKDINFLKFGHYVAEIFSYDRTELKFVSALSKEFDLTKENSFQTITFLANKMKYAPVTVGFNQAVPGTTTITLVGEDGQSQVLPAETYGKHSYGKKVVTGEYKVLVNLSNGYELLDNLQPFKVLFGKNNVLSLSVVSKLALIAALNKQMEVVKTPRYYNTKQKLKEIFDQSVKDAQLALGSKLNQDKIDQIVKALESAMQTLDGKESDITSLKNAIKAYAETVKKGKYINSDQERKGRYDREFKLLALLITKDLITQDEIDRLLTAFLQAQEQLNGKETDFMSLKNVIVDEVKFQDKDPRFLTASKEEKDSYNLIFNKAKLLLENAEASQEEINEVINALKETAVKLKANKVEIPTKPVAPVNPVNPTKPVVTIKPVNPTKPVVTIKPVNPTKPVVTIKPVNPTKPVVTIKPVNPTKPVVTIKPVNPTKPVVTIKPVISTKPVVTIKPVNPTKPVVTIKPVIPAKPVVTIKPVNPAKAVAPIKPVNPAKPVVTIKPVSPAKPVASIKPVIAANPTKPVVMIKPVSQVKPVKLVSHNRQVSTIKPSISNDKIEKATSIAIHHSNIEAKHENKTLAGSGQQVFLATVNKEGQQLPATGENNMISIILSISGISLLLSVIGLATFSKSD</sequence>
<feature type="transmembrane region" description="Helical" evidence="13">
    <location>
        <begin position="1706"/>
        <end position="1728"/>
    </location>
</feature>
<dbReference type="Pfam" id="PF00082">
    <property type="entry name" value="Peptidase_S8"/>
    <property type="match status" value="1"/>
</dbReference>
<feature type="active site" description="Charge relay system" evidence="8 9">
    <location>
        <position position="175"/>
    </location>
</feature>
<dbReference type="PANTHER" id="PTHR43399:SF4">
    <property type="entry name" value="CELL WALL-ASSOCIATED PROTEASE"/>
    <property type="match status" value="1"/>
</dbReference>
<evidence type="ECO:0000256" key="1">
    <source>
        <dbReference type="ARBA" id="ARBA00011073"/>
    </source>
</evidence>
<feature type="region of interest" description="Disordered" evidence="12">
    <location>
        <begin position="92"/>
        <end position="149"/>
    </location>
</feature>
<evidence type="ECO:0000256" key="3">
    <source>
        <dbReference type="ARBA" id="ARBA00022670"/>
    </source>
</evidence>
<evidence type="ECO:0000256" key="13">
    <source>
        <dbReference type="SAM" id="Phobius"/>
    </source>
</evidence>
<dbReference type="InterPro" id="IPR046450">
    <property type="entry name" value="PA_dom_sf"/>
</dbReference>
<feature type="compositionally biased region" description="Basic and acidic residues" evidence="12">
    <location>
        <begin position="92"/>
        <end position="104"/>
    </location>
</feature>
<feature type="coiled-coil region" evidence="11">
    <location>
        <begin position="1425"/>
        <end position="1456"/>
    </location>
</feature>
<dbReference type="Gene3D" id="3.40.50.200">
    <property type="entry name" value="Peptidase S8/S53 domain"/>
    <property type="match status" value="1"/>
</dbReference>
<feature type="compositionally biased region" description="Low complexity" evidence="12">
    <location>
        <begin position="122"/>
        <end position="138"/>
    </location>
</feature>
<dbReference type="SUPFAM" id="SSF52025">
    <property type="entry name" value="PA domain"/>
    <property type="match status" value="1"/>
</dbReference>
<keyword evidence="13" id="KW-0812">Transmembrane</keyword>
<keyword evidence="13" id="KW-1133">Transmembrane helix</keyword>
<evidence type="ECO:0000256" key="5">
    <source>
        <dbReference type="ARBA" id="ARBA00022737"/>
    </source>
</evidence>
<evidence type="ECO:0000256" key="7">
    <source>
        <dbReference type="ARBA" id="ARBA00022825"/>
    </source>
</evidence>
<dbReference type="Proteomes" id="UP000271977">
    <property type="component" value="Unassembled WGS sequence"/>
</dbReference>
<evidence type="ECO:0000259" key="16">
    <source>
        <dbReference type="Pfam" id="PF02225"/>
    </source>
</evidence>
<evidence type="ECO:0000256" key="8">
    <source>
        <dbReference type="PIRSR" id="PIRSR615500-1"/>
    </source>
</evidence>
<keyword evidence="7 9" id="KW-0720">Serine protease</keyword>
<dbReference type="InterPro" id="IPR015500">
    <property type="entry name" value="Peptidase_S8_subtilisin-rel"/>
</dbReference>
<feature type="domain" description="C5a peptidase/Subtilisin-like protease SBT2-like Fn3-like" evidence="17">
    <location>
        <begin position="653"/>
        <end position="763"/>
    </location>
</feature>
<keyword evidence="11" id="KW-0175">Coiled coil</keyword>
<protein>
    <submittedName>
        <fullName evidence="18">C5a peptidase</fullName>
        <ecNumber evidence="18">3.4.21.110</ecNumber>
    </submittedName>
</protein>
<dbReference type="PROSITE" id="PS51892">
    <property type="entry name" value="SUBTILASE"/>
    <property type="match status" value="1"/>
</dbReference>
<evidence type="ECO:0000256" key="4">
    <source>
        <dbReference type="ARBA" id="ARBA00022729"/>
    </source>
</evidence>
<dbReference type="Gene3D" id="1.20.120.1850">
    <property type="entry name" value="Ebh helix bundles repeating unit (S and A modules)"/>
    <property type="match status" value="2"/>
</dbReference>
<accession>A0A428H706</accession>
<dbReference type="Pfam" id="PF06280">
    <property type="entry name" value="fn3_5"/>
    <property type="match status" value="1"/>
</dbReference>
<dbReference type="InterPro" id="IPR036852">
    <property type="entry name" value="Peptidase_S8/S53_dom_sf"/>
</dbReference>
<dbReference type="InterPro" id="IPR051048">
    <property type="entry name" value="Peptidase_S8/S53_subtilisin"/>
</dbReference>
<gene>
    <name evidence="18" type="primary">scpA_1</name>
    <name evidence="18" type="ORF">D8789_00775</name>
</gene>
<dbReference type="Pfam" id="PF02225">
    <property type="entry name" value="PA"/>
    <property type="match status" value="1"/>
</dbReference>
<dbReference type="InterPro" id="IPR023828">
    <property type="entry name" value="Peptidase_S8_Ser-AS"/>
</dbReference>
<dbReference type="InterPro" id="IPR022398">
    <property type="entry name" value="Peptidase_S8_His-AS"/>
</dbReference>
<dbReference type="Gene3D" id="1.20.5.420">
    <property type="entry name" value="Immunoglobulin FC, subunit C"/>
    <property type="match status" value="1"/>
</dbReference>
<evidence type="ECO:0000259" key="15">
    <source>
        <dbReference type="Pfam" id="PF00082"/>
    </source>
</evidence>
<dbReference type="InterPro" id="IPR013783">
    <property type="entry name" value="Ig-like_fold"/>
</dbReference>
<feature type="domain" description="Peptidase S8/S53" evidence="15">
    <location>
        <begin position="166"/>
        <end position="630"/>
    </location>
</feature>
<evidence type="ECO:0000256" key="14">
    <source>
        <dbReference type="SAM" id="SignalP"/>
    </source>
</evidence>
<keyword evidence="5" id="KW-0677">Repeat</keyword>
<feature type="active site" description="Charge relay system" evidence="8 9">
    <location>
        <position position="241"/>
    </location>
</feature>
<evidence type="ECO:0000256" key="6">
    <source>
        <dbReference type="ARBA" id="ARBA00022801"/>
    </source>
</evidence>
<reference evidence="18 19" key="1">
    <citation type="submission" date="2018-11" db="EMBL/GenBank/DDBJ databases">
        <title>Species Designations Belie Phenotypic and Genotypic Heterogeneity in Oral Streptococci.</title>
        <authorList>
            <person name="Velsko I."/>
        </authorList>
    </citation>
    <scope>NUCLEOTIDE SEQUENCE [LARGE SCALE GENOMIC DNA]</scope>
    <source>
        <strain evidence="18 19">BCC30</strain>
    </source>
</reference>
<evidence type="ECO:0000256" key="10">
    <source>
        <dbReference type="RuleBase" id="RU003355"/>
    </source>
</evidence>
<dbReference type="Gene3D" id="2.60.40.10">
    <property type="entry name" value="Immunoglobulins"/>
    <property type="match status" value="1"/>
</dbReference>
<keyword evidence="13" id="KW-0472">Membrane</keyword>
<dbReference type="CDD" id="cd02133">
    <property type="entry name" value="PA_C5a_like"/>
    <property type="match status" value="1"/>
</dbReference>
<proteinExistence type="inferred from homology"/>
<dbReference type="CDD" id="cd07475">
    <property type="entry name" value="Peptidases_S8_C5a_Peptidase"/>
    <property type="match status" value="1"/>
</dbReference>
<dbReference type="InterPro" id="IPR003137">
    <property type="entry name" value="PA_domain"/>
</dbReference>
<dbReference type="EC" id="3.4.21.110" evidence="18"/>
<dbReference type="GO" id="GO:0004252">
    <property type="term" value="F:serine-type endopeptidase activity"/>
    <property type="evidence" value="ECO:0007669"/>
    <property type="project" value="UniProtKB-UniRule"/>
</dbReference>
<evidence type="ECO:0000259" key="17">
    <source>
        <dbReference type="Pfam" id="PF06280"/>
    </source>
</evidence>
<keyword evidence="6 9" id="KW-0378">Hydrolase</keyword>
<comment type="similarity">
    <text evidence="1 9 10">Belongs to the peptidase S8 family.</text>
</comment>
<keyword evidence="2" id="KW-0964">Secreted</keyword>
<dbReference type="InterPro" id="IPR034216">
    <property type="entry name" value="C5a_Peptidase"/>
</dbReference>
<dbReference type="RefSeq" id="WP_125429615.1">
    <property type="nucleotide sequence ID" value="NZ_RJPV01000001.1"/>
</dbReference>
<evidence type="ECO:0000256" key="9">
    <source>
        <dbReference type="PROSITE-ProRule" id="PRU01240"/>
    </source>
</evidence>
<feature type="compositionally biased region" description="Basic and acidic residues" evidence="12">
    <location>
        <begin position="112"/>
        <end position="121"/>
    </location>
</feature>
<evidence type="ECO:0000256" key="12">
    <source>
        <dbReference type="SAM" id="MobiDB-lite"/>
    </source>
</evidence>
<feature type="domain" description="PA" evidence="16">
    <location>
        <begin position="431"/>
        <end position="503"/>
    </location>
</feature>
<name>A0A428H706_STRMT</name>
<comment type="caution">
    <text evidence="18">The sequence shown here is derived from an EMBL/GenBank/DDBJ whole genome shotgun (WGS) entry which is preliminary data.</text>
</comment>
<keyword evidence="4 14" id="KW-0732">Signal</keyword>
<feature type="active site" description="Charge relay system" evidence="8 9">
    <location>
        <position position="569"/>
    </location>
</feature>
<dbReference type="Gene3D" id="2.60.40.1710">
    <property type="entry name" value="Subtilisin-like superfamily"/>
    <property type="match status" value="1"/>
</dbReference>
<dbReference type="SUPFAM" id="SSF52743">
    <property type="entry name" value="Subtilisin-like"/>
    <property type="match status" value="1"/>
</dbReference>
<keyword evidence="3 9" id="KW-0645">Protease</keyword>
<evidence type="ECO:0000256" key="11">
    <source>
        <dbReference type="SAM" id="Coils"/>
    </source>
</evidence>
<dbReference type="PRINTS" id="PR00723">
    <property type="entry name" value="SUBTILISIN"/>
</dbReference>
<organism evidence="18 19">
    <name type="scientific">Streptococcus mitis</name>
    <dbReference type="NCBI Taxonomy" id="28037"/>
    <lineage>
        <taxon>Bacteria</taxon>
        <taxon>Bacillati</taxon>
        <taxon>Bacillota</taxon>
        <taxon>Bacilli</taxon>
        <taxon>Lactobacillales</taxon>
        <taxon>Streptococcaceae</taxon>
        <taxon>Streptococcus</taxon>
        <taxon>Streptococcus mitis group</taxon>
    </lineage>
</organism>
<evidence type="ECO:0000313" key="18">
    <source>
        <dbReference type="EMBL" id="RSJ91502.1"/>
    </source>
</evidence>
<dbReference type="Gene3D" id="3.50.30.30">
    <property type="match status" value="1"/>
</dbReference>
<dbReference type="PROSITE" id="PS00136">
    <property type="entry name" value="SUBTILASE_ASP"/>
    <property type="match status" value="1"/>
</dbReference>
<dbReference type="InterPro" id="IPR010435">
    <property type="entry name" value="C5a/SBT2-like_Fn3"/>
</dbReference>
<dbReference type="GO" id="GO:0006508">
    <property type="term" value="P:proteolysis"/>
    <property type="evidence" value="ECO:0007669"/>
    <property type="project" value="UniProtKB-KW"/>
</dbReference>
<feature type="chain" id="PRO_5038785892" evidence="14">
    <location>
        <begin position="31"/>
        <end position="1732"/>
    </location>
</feature>
<dbReference type="PROSITE" id="PS00138">
    <property type="entry name" value="SUBTILASE_SER"/>
    <property type="match status" value="1"/>
</dbReference>
<feature type="signal peptide" evidence="14">
    <location>
        <begin position="1"/>
        <end position="30"/>
    </location>
</feature>
<dbReference type="PROSITE" id="PS00137">
    <property type="entry name" value="SUBTILASE_HIS"/>
    <property type="match status" value="1"/>
</dbReference>
<dbReference type="InterPro" id="IPR023827">
    <property type="entry name" value="Peptidase_S8_Asp-AS"/>
</dbReference>
<dbReference type="GO" id="GO:0016020">
    <property type="term" value="C:membrane"/>
    <property type="evidence" value="ECO:0007669"/>
    <property type="project" value="InterPro"/>
</dbReference>
<dbReference type="PANTHER" id="PTHR43399">
    <property type="entry name" value="SUBTILISIN-RELATED"/>
    <property type="match status" value="1"/>
</dbReference>
<dbReference type="EMBL" id="RJPV01000001">
    <property type="protein sequence ID" value="RSJ91502.1"/>
    <property type="molecule type" value="Genomic_DNA"/>
</dbReference>
<dbReference type="InterPro" id="IPR000209">
    <property type="entry name" value="Peptidase_S8/S53_dom"/>
</dbReference>